<dbReference type="RefSeq" id="XP_031580400.1">
    <property type="nucleotide sequence ID" value="XM_031723270.1"/>
</dbReference>
<reference evidence="3" key="1">
    <citation type="submission" date="2009-02" db="EMBL/GenBank/DDBJ databases">
        <title>The Genome Sequence of Blastomyces dermatitidis strain SLH14081.</title>
        <authorList>
            <consortium name="The Broad Institute Genome Sequencing Platform"/>
            <consortium name="Broad Institute Microbial Sequencing Center."/>
            <person name="Champion M."/>
            <person name="Cuomo C."/>
            <person name="Ma L.-J."/>
            <person name="Henn M.R."/>
            <person name="Klein B."/>
            <person name="Goldman B."/>
            <person name="Young S."/>
            <person name="Kodira C.D."/>
            <person name="Zeng Q."/>
            <person name="Koehrsen M."/>
            <person name="Alvarado L."/>
            <person name="Berlin A.M."/>
            <person name="Heiman D.I."/>
            <person name="Hepburn T.A."/>
            <person name="Saif S."/>
            <person name="Shea T.D."/>
            <person name="Shenoy N."/>
            <person name="Sykes S."/>
            <person name="Galagan J."/>
            <person name="Nusbaum C."/>
            <person name="Birren B."/>
        </authorList>
    </citation>
    <scope>NUCLEOTIDE SEQUENCE</scope>
    <source>
        <strain evidence="3">SLH14081</strain>
    </source>
</reference>
<accession>A0A179UZD7</accession>
<evidence type="ECO:0000256" key="1">
    <source>
        <dbReference type="SAM" id="MobiDB-lite"/>
    </source>
</evidence>
<keyword evidence="4" id="KW-1185">Reference proteome</keyword>
<gene>
    <name evidence="3" type="ORF">BDBG_07810</name>
</gene>
<name>A0A179UZD7_BLAGS</name>
<evidence type="ECO:0000256" key="2">
    <source>
        <dbReference type="SAM" id="Phobius"/>
    </source>
</evidence>
<feature type="compositionally biased region" description="Basic residues" evidence="1">
    <location>
        <begin position="1"/>
        <end position="10"/>
    </location>
</feature>
<dbReference type="Proteomes" id="UP000002038">
    <property type="component" value="Unassembled WGS sequence"/>
</dbReference>
<organism evidence="3 4">
    <name type="scientific">Blastomyces gilchristii (strain SLH14081)</name>
    <name type="common">Blastomyces dermatitidis</name>
    <dbReference type="NCBI Taxonomy" id="559298"/>
    <lineage>
        <taxon>Eukaryota</taxon>
        <taxon>Fungi</taxon>
        <taxon>Dikarya</taxon>
        <taxon>Ascomycota</taxon>
        <taxon>Pezizomycotina</taxon>
        <taxon>Eurotiomycetes</taxon>
        <taxon>Eurotiomycetidae</taxon>
        <taxon>Onygenales</taxon>
        <taxon>Ajellomycetaceae</taxon>
        <taxon>Blastomyces</taxon>
    </lineage>
</organism>
<dbReference type="RefSeq" id="XP_031580401.1">
    <property type="nucleotide sequence ID" value="XM_031723271.1"/>
</dbReference>
<dbReference type="KEGG" id="bgh:BDBG_07810"/>
<keyword evidence="2" id="KW-0812">Transmembrane</keyword>
<dbReference type="AlphaFoldDB" id="A0A179UZD7"/>
<keyword evidence="2" id="KW-1133">Transmembrane helix</keyword>
<dbReference type="EMBL" id="GG657467">
    <property type="protein sequence ID" value="OAT12476.1"/>
    <property type="molecule type" value="Genomic_DNA"/>
</dbReference>
<protein>
    <submittedName>
        <fullName evidence="3">Uncharacterized protein</fullName>
    </submittedName>
</protein>
<evidence type="ECO:0000313" key="3">
    <source>
        <dbReference type="EMBL" id="OAT12477.1"/>
    </source>
</evidence>
<dbReference type="GeneID" id="8502179"/>
<keyword evidence="2" id="KW-0472">Membrane</keyword>
<proteinExistence type="predicted"/>
<feature type="region of interest" description="Disordered" evidence="1">
    <location>
        <begin position="1"/>
        <end position="22"/>
    </location>
</feature>
<reference evidence="4" key="2">
    <citation type="journal article" date="2015" name="PLoS Genet.">
        <title>The dynamic genome and transcriptome of the human fungal pathogen Blastomyces and close relative Emmonsia.</title>
        <authorList>
            <person name="Munoz J.F."/>
            <person name="Gauthier G.M."/>
            <person name="Desjardins C.A."/>
            <person name="Gallo J.E."/>
            <person name="Holder J."/>
            <person name="Sullivan T.D."/>
            <person name="Marty A.J."/>
            <person name="Carmen J.C."/>
            <person name="Chen Z."/>
            <person name="Ding L."/>
            <person name="Gujja S."/>
            <person name="Magrini V."/>
            <person name="Misas E."/>
            <person name="Mitreva M."/>
            <person name="Priest M."/>
            <person name="Saif S."/>
            <person name="Whiston E.A."/>
            <person name="Young S."/>
            <person name="Zeng Q."/>
            <person name="Goldman W.E."/>
            <person name="Mardis E.R."/>
            <person name="Taylor J.W."/>
            <person name="McEwen J.G."/>
            <person name="Clay O.K."/>
            <person name="Klein B.S."/>
            <person name="Cuomo C.A."/>
        </authorList>
    </citation>
    <scope>NUCLEOTIDE SEQUENCE [LARGE SCALE GENOMIC DNA]</scope>
    <source>
        <strain evidence="4">SLH14081</strain>
    </source>
</reference>
<feature type="transmembrane region" description="Helical" evidence="2">
    <location>
        <begin position="104"/>
        <end position="122"/>
    </location>
</feature>
<evidence type="ECO:0000313" key="4">
    <source>
        <dbReference type="Proteomes" id="UP000002038"/>
    </source>
</evidence>
<sequence>MSVLVRRGKRNSGPSQSSRNLELEARSGRIKKNIQSTPYRRYGISIQYGKETTQQLRCILHSTMLTGNLRPLSPGLEIDRNGEDDRPACRTQGTMKNGNLDSKILTKIGTSITILYYGIFFFCFTRCCRLLHY</sequence>
<dbReference type="EMBL" id="GG657467">
    <property type="protein sequence ID" value="OAT12477.1"/>
    <property type="molecule type" value="Genomic_DNA"/>
</dbReference>
<dbReference type="VEuPathDB" id="FungiDB:BDBG_07810"/>